<dbReference type="KEGG" id="bdm:EQG53_06920"/>
<dbReference type="Proteomes" id="UP000287388">
    <property type="component" value="Chromosome"/>
</dbReference>
<dbReference type="Pfam" id="PF12833">
    <property type="entry name" value="HTH_18"/>
    <property type="match status" value="1"/>
</dbReference>
<gene>
    <name evidence="2" type="ORF">EQG53_06920</name>
</gene>
<evidence type="ECO:0000313" key="3">
    <source>
        <dbReference type="Proteomes" id="UP000287388"/>
    </source>
</evidence>
<reference evidence="2 3" key="1">
    <citation type="submission" date="2019-01" db="EMBL/GenBank/DDBJ databases">
        <title>Brevundimonas diminuta Genome sequencing and assembly.</title>
        <authorList>
            <person name="Chen H."/>
        </authorList>
    </citation>
    <scope>NUCLEOTIDE SEQUENCE [LARGE SCALE GENOMIC DNA]</scope>
    <source>
        <strain evidence="3">ATCC(B) 19146</strain>
    </source>
</reference>
<sequence>MARRVSGGFRPTPGDPCWGGCSAYRTEATRGPSRVMSARLHRPSAPASAWIYMAIERDTRGLPLADEQRFNFYPATPFPSISWIFEGELHLAADRPAVAQGRLGRPLLRVVFAGPHRRPVASWSPGAVHALTVSFYPETLGRVLDIPLERCLDVILPLEAVMSGAALTCLLNIERGPEPFSRVQSIVSSWPSGRPVEPSGVDIRAWLSMICARAASSPDGEGARQVQRRIKGWTGQSRRDLQLYERVEAAALHGLAGERETAPDLAAAAIDAGFSDQSHLGREVRRVTGLSPRRLETSVRNDEGFWLYRLLKGRPRP</sequence>
<dbReference type="Gene3D" id="1.10.10.60">
    <property type="entry name" value="Homeodomain-like"/>
    <property type="match status" value="1"/>
</dbReference>
<dbReference type="InterPro" id="IPR018060">
    <property type="entry name" value="HTH_AraC"/>
</dbReference>
<dbReference type="GO" id="GO:0003700">
    <property type="term" value="F:DNA-binding transcription factor activity"/>
    <property type="evidence" value="ECO:0007669"/>
    <property type="project" value="InterPro"/>
</dbReference>
<evidence type="ECO:0000259" key="1">
    <source>
        <dbReference type="PROSITE" id="PS01124"/>
    </source>
</evidence>
<name>A0A410NW73_BREDI</name>
<accession>A0A410NW73</accession>
<feature type="domain" description="HTH araC/xylS-type" evidence="1">
    <location>
        <begin position="224"/>
        <end position="298"/>
    </location>
</feature>
<organism evidence="2 3">
    <name type="scientific">Brevundimonas diminuta</name>
    <name type="common">Pseudomonas diminuta</name>
    <dbReference type="NCBI Taxonomy" id="293"/>
    <lineage>
        <taxon>Bacteria</taxon>
        <taxon>Pseudomonadati</taxon>
        <taxon>Pseudomonadota</taxon>
        <taxon>Alphaproteobacteria</taxon>
        <taxon>Caulobacterales</taxon>
        <taxon>Caulobacteraceae</taxon>
        <taxon>Brevundimonas</taxon>
    </lineage>
</organism>
<evidence type="ECO:0000313" key="2">
    <source>
        <dbReference type="EMBL" id="QAT14113.1"/>
    </source>
</evidence>
<dbReference type="GO" id="GO:0043565">
    <property type="term" value="F:sequence-specific DNA binding"/>
    <property type="evidence" value="ECO:0007669"/>
    <property type="project" value="InterPro"/>
</dbReference>
<protein>
    <submittedName>
        <fullName evidence="2">AraC family transcriptional regulator</fullName>
    </submittedName>
</protein>
<dbReference type="AlphaFoldDB" id="A0A410NW73"/>
<proteinExistence type="predicted"/>
<dbReference type="PROSITE" id="PS01124">
    <property type="entry name" value="HTH_ARAC_FAMILY_2"/>
    <property type="match status" value="1"/>
</dbReference>
<dbReference type="EMBL" id="CP035093">
    <property type="protein sequence ID" value="QAT14113.1"/>
    <property type="molecule type" value="Genomic_DNA"/>
</dbReference>